<evidence type="ECO:0000259" key="10">
    <source>
        <dbReference type="Pfam" id="PF00697"/>
    </source>
</evidence>
<keyword evidence="8 9" id="KW-0413">Isomerase</keyword>
<feature type="domain" description="N-(5'phosphoribosyl) anthranilate isomerase (PRAI)" evidence="10">
    <location>
        <begin position="7"/>
        <end position="99"/>
    </location>
</feature>
<evidence type="ECO:0000313" key="12">
    <source>
        <dbReference type="Proteomes" id="UP000271339"/>
    </source>
</evidence>
<dbReference type="Pfam" id="PF00697">
    <property type="entry name" value="PRAI"/>
    <property type="match status" value="2"/>
</dbReference>
<dbReference type="AlphaFoldDB" id="A0A3L9YFT4"/>
<keyword evidence="12" id="KW-1185">Reference proteome</keyword>
<evidence type="ECO:0000256" key="1">
    <source>
        <dbReference type="ARBA" id="ARBA00001164"/>
    </source>
</evidence>
<dbReference type="InterPro" id="IPR001240">
    <property type="entry name" value="PRAI_dom"/>
</dbReference>
<dbReference type="EC" id="5.3.1.24" evidence="3 9"/>
<keyword evidence="5 9" id="KW-0028">Amino-acid biosynthesis</keyword>
<dbReference type="CDD" id="cd00405">
    <property type="entry name" value="PRAI"/>
    <property type="match status" value="1"/>
</dbReference>
<organism evidence="11 12">
    <name type="scientific">Ulvibacter antarcticus</name>
    <dbReference type="NCBI Taxonomy" id="442714"/>
    <lineage>
        <taxon>Bacteria</taxon>
        <taxon>Pseudomonadati</taxon>
        <taxon>Bacteroidota</taxon>
        <taxon>Flavobacteriia</taxon>
        <taxon>Flavobacteriales</taxon>
        <taxon>Flavobacteriaceae</taxon>
        <taxon>Ulvibacter</taxon>
    </lineage>
</organism>
<gene>
    <name evidence="9" type="primary">trpF</name>
    <name evidence="11" type="ORF">BXY75_3318</name>
</gene>
<dbReference type="UniPathway" id="UPA00035">
    <property type="reaction ID" value="UER00042"/>
</dbReference>
<comment type="catalytic activity">
    <reaction evidence="1 9">
        <text>N-(5-phospho-beta-D-ribosyl)anthranilate = 1-(2-carboxyphenylamino)-1-deoxy-D-ribulose 5-phosphate</text>
        <dbReference type="Rhea" id="RHEA:21540"/>
        <dbReference type="ChEBI" id="CHEBI:18277"/>
        <dbReference type="ChEBI" id="CHEBI:58613"/>
        <dbReference type="EC" id="5.3.1.24"/>
    </reaction>
</comment>
<evidence type="ECO:0000256" key="2">
    <source>
        <dbReference type="ARBA" id="ARBA00004664"/>
    </source>
</evidence>
<evidence type="ECO:0000256" key="9">
    <source>
        <dbReference type="HAMAP-Rule" id="MF_00135"/>
    </source>
</evidence>
<keyword evidence="7 9" id="KW-0057">Aromatic amino acid biosynthesis</keyword>
<feature type="domain" description="N-(5'phosphoribosyl) anthranilate isomerase (PRAI)" evidence="10">
    <location>
        <begin position="119"/>
        <end position="228"/>
    </location>
</feature>
<evidence type="ECO:0000256" key="8">
    <source>
        <dbReference type="ARBA" id="ARBA00023235"/>
    </source>
</evidence>
<dbReference type="InterPro" id="IPR044643">
    <property type="entry name" value="TrpF_fam"/>
</dbReference>
<keyword evidence="6 9" id="KW-0822">Tryptophan biosynthesis</keyword>
<dbReference type="Proteomes" id="UP000271339">
    <property type="component" value="Unassembled WGS sequence"/>
</dbReference>
<evidence type="ECO:0000256" key="4">
    <source>
        <dbReference type="ARBA" id="ARBA00022272"/>
    </source>
</evidence>
<evidence type="ECO:0000256" key="7">
    <source>
        <dbReference type="ARBA" id="ARBA00023141"/>
    </source>
</evidence>
<dbReference type="PANTHER" id="PTHR42894">
    <property type="entry name" value="N-(5'-PHOSPHORIBOSYL)ANTHRANILATE ISOMERASE"/>
    <property type="match status" value="1"/>
</dbReference>
<evidence type="ECO:0000256" key="6">
    <source>
        <dbReference type="ARBA" id="ARBA00022822"/>
    </source>
</evidence>
<evidence type="ECO:0000256" key="5">
    <source>
        <dbReference type="ARBA" id="ARBA00022605"/>
    </source>
</evidence>
<dbReference type="RefSeq" id="WP_245963000.1">
    <property type="nucleotide sequence ID" value="NZ_REFC01000016.1"/>
</dbReference>
<dbReference type="GO" id="GO:0004640">
    <property type="term" value="F:phosphoribosylanthranilate isomerase activity"/>
    <property type="evidence" value="ECO:0007669"/>
    <property type="project" value="UniProtKB-UniRule"/>
</dbReference>
<comment type="pathway">
    <text evidence="2 9">Amino-acid biosynthesis; L-tryptophan biosynthesis; L-tryptophan from chorismate: step 3/5.</text>
</comment>
<dbReference type="EMBL" id="REFC01000016">
    <property type="protein sequence ID" value="RMA56798.1"/>
    <property type="molecule type" value="Genomic_DNA"/>
</dbReference>
<dbReference type="SUPFAM" id="SSF51366">
    <property type="entry name" value="Ribulose-phoshate binding barrel"/>
    <property type="match status" value="1"/>
</dbReference>
<dbReference type="HAMAP" id="MF_00135">
    <property type="entry name" value="PRAI"/>
    <property type="match status" value="1"/>
</dbReference>
<reference evidence="11 12" key="1">
    <citation type="submission" date="2018-10" db="EMBL/GenBank/DDBJ databases">
        <title>Genomic Encyclopedia of Archaeal and Bacterial Type Strains, Phase II (KMG-II): from individual species to whole genera.</title>
        <authorList>
            <person name="Goeker M."/>
        </authorList>
    </citation>
    <scope>NUCLEOTIDE SEQUENCE [LARGE SCALE GENOMIC DNA]</scope>
    <source>
        <strain evidence="11 12">DSM 23424</strain>
    </source>
</reference>
<dbReference type="InterPro" id="IPR011060">
    <property type="entry name" value="RibuloseP-bd_barrel"/>
</dbReference>
<name>A0A3L9YFT4_9FLAO</name>
<comment type="similarity">
    <text evidence="9">Belongs to the TrpF family.</text>
</comment>
<proteinExistence type="inferred from homology"/>
<evidence type="ECO:0000313" key="11">
    <source>
        <dbReference type="EMBL" id="RMA56798.1"/>
    </source>
</evidence>
<protein>
    <recommendedName>
        <fullName evidence="4 9">N-(5'-phosphoribosyl)anthranilate isomerase</fullName>
        <shortName evidence="9">PRAI</shortName>
        <ecNumber evidence="3 9">5.3.1.24</ecNumber>
    </recommendedName>
</protein>
<sequence length="234" mass="26394">MKKVALKICGMNQNTSEVAMLQPDYLGFIFYDKSPRDFSGEIPSLPKHIKKVGVFVNASLEEISEKIKKYNLDVIQLHGEESPTFCEKLRDAITTTVEVPVLSAVEEPVLSAVEVPVLSAVEVWKVFSIKDSFNFDLLTPFENKVDKFLFDTKGKEKGGNGYVFDWRILENYPSKKPFILSGGIGLNEIEKLKSILKSDLPIHAIDVNSKFESEPGLKNTDDLKQFMQELQTED</sequence>
<dbReference type="Gene3D" id="3.20.20.70">
    <property type="entry name" value="Aldolase class I"/>
    <property type="match status" value="1"/>
</dbReference>
<accession>A0A3L9YFT4</accession>
<dbReference type="GO" id="GO:0000162">
    <property type="term" value="P:L-tryptophan biosynthetic process"/>
    <property type="evidence" value="ECO:0007669"/>
    <property type="project" value="UniProtKB-UniRule"/>
</dbReference>
<comment type="caution">
    <text evidence="11">The sequence shown here is derived from an EMBL/GenBank/DDBJ whole genome shotgun (WGS) entry which is preliminary data.</text>
</comment>
<dbReference type="PANTHER" id="PTHR42894:SF1">
    <property type="entry name" value="N-(5'-PHOSPHORIBOSYL)ANTHRANILATE ISOMERASE"/>
    <property type="match status" value="1"/>
</dbReference>
<evidence type="ECO:0000256" key="3">
    <source>
        <dbReference type="ARBA" id="ARBA00012572"/>
    </source>
</evidence>
<dbReference type="InterPro" id="IPR013785">
    <property type="entry name" value="Aldolase_TIM"/>
</dbReference>